<evidence type="ECO:0000256" key="2">
    <source>
        <dbReference type="ARBA" id="ARBA00022448"/>
    </source>
</evidence>
<evidence type="ECO:0000256" key="12">
    <source>
        <dbReference type="PROSITE-ProRule" id="PRU00421"/>
    </source>
</evidence>
<dbReference type="PROSITE" id="PS51093">
    <property type="entry name" value="PTS_EIIA_TYPE_1"/>
    <property type="match status" value="1"/>
</dbReference>
<evidence type="ECO:0000259" key="16">
    <source>
        <dbReference type="PROSITE" id="PS51103"/>
    </source>
</evidence>
<dbReference type="Proteomes" id="UP000196052">
    <property type="component" value="Unassembled WGS sequence"/>
</dbReference>
<feature type="domain" description="PTS EIIA type-1" evidence="14">
    <location>
        <begin position="497"/>
        <end position="601"/>
    </location>
</feature>
<keyword evidence="6" id="KW-0598">Phosphotransferase system</keyword>
<keyword evidence="8" id="KW-0418">Kinase</keyword>
<evidence type="ECO:0000256" key="9">
    <source>
        <dbReference type="ARBA" id="ARBA00022989"/>
    </source>
</evidence>
<dbReference type="GO" id="GO:0009401">
    <property type="term" value="P:phosphoenolpyruvate-dependent sugar phosphotransferase system"/>
    <property type="evidence" value="ECO:0007669"/>
    <property type="project" value="UniProtKB-KW"/>
</dbReference>
<dbReference type="SUPFAM" id="SSF55604">
    <property type="entry name" value="Glucose permease domain IIB"/>
    <property type="match status" value="1"/>
</dbReference>
<dbReference type="InterPro" id="IPR001996">
    <property type="entry name" value="PTS_IIB_1"/>
</dbReference>
<dbReference type="GO" id="GO:0005886">
    <property type="term" value="C:plasma membrane"/>
    <property type="evidence" value="ECO:0007669"/>
    <property type="project" value="UniProtKB-SubCell"/>
</dbReference>
<organism evidence="17 18">
    <name type="scientific">Bacillus wiedmannii</name>
    <dbReference type="NCBI Taxonomy" id="1890302"/>
    <lineage>
        <taxon>Bacteria</taxon>
        <taxon>Bacillati</taxon>
        <taxon>Bacillota</taxon>
        <taxon>Bacilli</taxon>
        <taxon>Bacillales</taxon>
        <taxon>Bacillaceae</taxon>
        <taxon>Bacillus</taxon>
        <taxon>Bacillus cereus group</taxon>
    </lineage>
</organism>
<evidence type="ECO:0000256" key="3">
    <source>
        <dbReference type="ARBA" id="ARBA00022475"/>
    </source>
</evidence>
<keyword evidence="10 13" id="KW-0472">Membrane</keyword>
<gene>
    <name evidence="17" type="ORF">BC05F1_04151</name>
</gene>
<dbReference type="GO" id="GO:0016301">
    <property type="term" value="F:kinase activity"/>
    <property type="evidence" value="ECO:0007669"/>
    <property type="project" value="UniProtKB-KW"/>
</dbReference>
<dbReference type="NCBIfam" id="TIGR00830">
    <property type="entry name" value="PTBA"/>
    <property type="match status" value="1"/>
</dbReference>
<keyword evidence="5 17" id="KW-0808">Transferase</keyword>
<evidence type="ECO:0000256" key="10">
    <source>
        <dbReference type="ARBA" id="ARBA00023136"/>
    </source>
</evidence>
<evidence type="ECO:0000256" key="1">
    <source>
        <dbReference type="ARBA" id="ARBA00004651"/>
    </source>
</evidence>
<dbReference type="RefSeq" id="WP_179196648.1">
    <property type="nucleotide sequence ID" value="NZ_FMBE01000014.1"/>
</dbReference>
<dbReference type="Pfam" id="PF02378">
    <property type="entry name" value="PTS_EIIC"/>
    <property type="match status" value="1"/>
</dbReference>
<feature type="transmembrane region" description="Helical" evidence="13">
    <location>
        <begin position="141"/>
        <end position="164"/>
    </location>
</feature>
<evidence type="ECO:0000256" key="8">
    <source>
        <dbReference type="ARBA" id="ARBA00022777"/>
    </source>
</evidence>
<feature type="domain" description="PTS EIIC type-1" evidence="16">
    <location>
        <begin position="102"/>
        <end position="452"/>
    </location>
</feature>
<keyword evidence="3" id="KW-1003">Cell membrane</keyword>
<dbReference type="InterPro" id="IPR001127">
    <property type="entry name" value="PTS_EIIA_1_perm"/>
</dbReference>
<comment type="subcellular location">
    <subcellularLocation>
        <location evidence="1">Cell membrane</location>
        <topology evidence="1">Multi-pass membrane protein</topology>
    </subcellularLocation>
</comment>
<dbReference type="FunFam" id="2.70.70.10:FF:000001">
    <property type="entry name" value="PTS system glucose-specific IIA component"/>
    <property type="match status" value="1"/>
</dbReference>
<dbReference type="GO" id="GO:0008982">
    <property type="term" value="F:protein-N(PI)-phosphohistidine-sugar phosphotransferase activity"/>
    <property type="evidence" value="ECO:0007669"/>
    <property type="project" value="InterPro"/>
</dbReference>
<feature type="transmembrane region" description="Helical" evidence="13">
    <location>
        <begin position="417"/>
        <end position="440"/>
    </location>
</feature>
<comment type="subunit">
    <text evidence="11">Heterodimer with glycerol kinase (glpk).</text>
</comment>
<dbReference type="EC" id="2.7.1.191" evidence="17"/>
<dbReference type="FunFam" id="3.30.1360.60:FF:000001">
    <property type="entry name" value="PTS system glucose-specific IIBC component PtsG"/>
    <property type="match status" value="1"/>
</dbReference>
<sequence length="627" mass="66535">MSYSKFAKTIVELVGGEQNISNLVHCATRLRFKLKDKTKANKSALQNLDGVLSVVENGGQFQVVIGSHVSEVYKEITKISNADMEAHSPDESKGSIGARIFEVISRSFSPLLGAMAGAGMLKALLTILTMTGLLSAKSGTYLILSAAGNAVFYFLPIFLGITLATKLGANPYVGGTIGAALLEPNFTSLLTKTGDISNFLGIPVVLMEYSSSVFPVFIAVSMYALLDKFLKRTIHKDLQMFLVPMLSLMIIVPLTVIAFGPLGVYAGNAIGAGIDFLSTKSGILTGAVVGAGWTFLTLFGLHWGLVPLILDQLAHGGSTLFAMLAAAPLAQAGVAFGVFLRTRDKSLKTLSGSTLIPALLSGVTEPILYGLMMRYKKTIPYVIISAAVGGAINGMLGVKALVYVFPSMLSIPAFTPMGIYIIAIGVAFAGATLMTLIFGFEDKKQKKVVSDNKVEVSQSLIEKEADNKAETSKPLAKREVIISPLTGEIKPLAEVNDPVFASEAMGKGIAIEPTVGQAVSPVNGVVSTVFPTGHAIGITSEEGAEILIHIGINTVQLEGKYYSSVVKQGDQVKQGDLLVNFDIEKIKEAGYPVTTPIIITNTDRYVEVVENGKDTVRSKEGLLTLIM</sequence>
<feature type="transmembrane region" description="Helical" evidence="13">
    <location>
        <begin position="209"/>
        <end position="226"/>
    </location>
</feature>
<dbReference type="SUPFAM" id="SSF51261">
    <property type="entry name" value="Duplicated hybrid motif"/>
    <property type="match status" value="1"/>
</dbReference>
<evidence type="ECO:0000313" key="17">
    <source>
        <dbReference type="EMBL" id="SCC52498.1"/>
    </source>
</evidence>
<feature type="transmembrane region" description="Helical" evidence="13">
    <location>
        <begin position="111"/>
        <end position="134"/>
    </location>
</feature>
<dbReference type="Gene3D" id="2.70.70.10">
    <property type="entry name" value="Glucose Permease (Domain IIA)"/>
    <property type="match status" value="1"/>
</dbReference>
<evidence type="ECO:0000256" key="4">
    <source>
        <dbReference type="ARBA" id="ARBA00022597"/>
    </source>
</evidence>
<dbReference type="PROSITE" id="PS51098">
    <property type="entry name" value="PTS_EIIB_TYPE_1"/>
    <property type="match status" value="1"/>
</dbReference>
<dbReference type="AlphaFoldDB" id="A0A1C4F906"/>
<dbReference type="InterPro" id="IPR050558">
    <property type="entry name" value="PTS_Sugar-Specific_Components"/>
</dbReference>
<dbReference type="CDD" id="cd00210">
    <property type="entry name" value="PTS_IIA_glc"/>
    <property type="match status" value="1"/>
</dbReference>
<evidence type="ECO:0000256" key="13">
    <source>
        <dbReference type="SAM" id="Phobius"/>
    </source>
</evidence>
<dbReference type="InterPro" id="IPR003352">
    <property type="entry name" value="PTS_EIIC"/>
</dbReference>
<dbReference type="InterPro" id="IPR013013">
    <property type="entry name" value="PTS_EIIC_1"/>
</dbReference>
<dbReference type="PROSITE" id="PS01035">
    <property type="entry name" value="PTS_EIIB_TYPE_1_CYS"/>
    <property type="match status" value="1"/>
</dbReference>
<dbReference type="PANTHER" id="PTHR30175:SF1">
    <property type="entry name" value="PTS SYSTEM ARBUTIN-, CELLOBIOSE-, AND SALICIN-SPECIFIC EIIBC COMPONENT-RELATED"/>
    <property type="match status" value="1"/>
</dbReference>
<dbReference type="PROSITE" id="PS00371">
    <property type="entry name" value="PTS_EIIA_TYPE_1_HIS"/>
    <property type="match status" value="1"/>
</dbReference>
<proteinExistence type="predicted"/>
<dbReference type="InterPro" id="IPR036878">
    <property type="entry name" value="Glu_permease_IIB"/>
</dbReference>
<keyword evidence="7 13" id="KW-0812">Transmembrane</keyword>
<dbReference type="Pfam" id="PF00358">
    <property type="entry name" value="PTS_EIIA_1"/>
    <property type="match status" value="1"/>
</dbReference>
<feature type="transmembrane region" description="Helical" evidence="13">
    <location>
        <begin position="320"/>
        <end position="340"/>
    </location>
</feature>
<feature type="transmembrane region" description="Helical" evidence="13">
    <location>
        <begin position="352"/>
        <end position="372"/>
    </location>
</feature>
<keyword evidence="4" id="KW-0762">Sugar transport</keyword>
<evidence type="ECO:0000259" key="15">
    <source>
        <dbReference type="PROSITE" id="PS51098"/>
    </source>
</evidence>
<dbReference type="EMBL" id="FMBE01000014">
    <property type="protein sequence ID" value="SCC52498.1"/>
    <property type="molecule type" value="Genomic_DNA"/>
</dbReference>
<dbReference type="InterPro" id="IPR011055">
    <property type="entry name" value="Dup_hybrid_motif"/>
</dbReference>
<dbReference type="CDD" id="cd00212">
    <property type="entry name" value="PTS_IIB_glc"/>
    <property type="match status" value="1"/>
</dbReference>
<name>A0A1C4F906_9BACI</name>
<feature type="domain" description="PTS EIIB type-1" evidence="15">
    <location>
        <begin position="4"/>
        <end position="86"/>
    </location>
</feature>
<dbReference type="Gene3D" id="3.30.1360.60">
    <property type="entry name" value="Glucose permease domain IIB"/>
    <property type="match status" value="1"/>
</dbReference>
<dbReference type="InterPro" id="IPR011297">
    <property type="entry name" value="PTS_IIABC_b_glu"/>
</dbReference>
<accession>A0A1C4F906</accession>
<evidence type="ECO:0000256" key="7">
    <source>
        <dbReference type="ARBA" id="ARBA00022692"/>
    </source>
</evidence>
<evidence type="ECO:0000256" key="11">
    <source>
        <dbReference type="ARBA" id="ARBA00038632"/>
    </source>
</evidence>
<evidence type="ECO:0000256" key="5">
    <source>
        <dbReference type="ARBA" id="ARBA00022679"/>
    </source>
</evidence>
<evidence type="ECO:0000313" key="18">
    <source>
        <dbReference type="Proteomes" id="UP000196052"/>
    </source>
</evidence>
<feature type="active site" description="Phosphocysteine intermediate; for EIIB activity" evidence="12">
    <location>
        <position position="26"/>
    </location>
</feature>
<keyword evidence="9 13" id="KW-1133">Transmembrane helix</keyword>
<protein>
    <submittedName>
        <fullName evidence="17">Phosphotransferase system (PTS) beta-glucoside-specific enzyme IIBCA component</fullName>
        <ecNumber evidence="17">2.7.1.191</ecNumber>
    </submittedName>
</protein>
<evidence type="ECO:0000259" key="14">
    <source>
        <dbReference type="PROSITE" id="PS51093"/>
    </source>
</evidence>
<feature type="transmembrane region" description="Helical" evidence="13">
    <location>
        <begin position="238"/>
        <end position="262"/>
    </location>
</feature>
<feature type="transmembrane region" description="Helical" evidence="13">
    <location>
        <begin position="282"/>
        <end position="308"/>
    </location>
</feature>
<evidence type="ECO:0000256" key="6">
    <source>
        <dbReference type="ARBA" id="ARBA00022683"/>
    </source>
</evidence>
<dbReference type="NCBIfam" id="TIGR01995">
    <property type="entry name" value="PTS-II-ABC-beta"/>
    <property type="match status" value="1"/>
</dbReference>
<keyword evidence="2" id="KW-0813">Transport</keyword>
<dbReference type="PROSITE" id="PS51103">
    <property type="entry name" value="PTS_EIIC_TYPE_1"/>
    <property type="match status" value="1"/>
</dbReference>
<reference evidence="18" key="1">
    <citation type="submission" date="2016-08" db="EMBL/GenBank/DDBJ databases">
        <authorList>
            <person name="Loux V."/>
            <person name="Rue O."/>
        </authorList>
    </citation>
    <scope>NUCLEOTIDE SEQUENCE [LARGE SCALE GENOMIC DNA]</scope>
    <source>
        <strain evidence="18">INRA Bc05-F1</strain>
    </source>
</reference>
<dbReference type="PANTHER" id="PTHR30175">
    <property type="entry name" value="PHOSPHOTRANSFERASE SYSTEM TRANSPORT PROTEIN"/>
    <property type="match status" value="1"/>
</dbReference>
<dbReference type="Pfam" id="PF00367">
    <property type="entry name" value="PTS_EIIB"/>
    <property type="match status" value="1"/>
</dbReference>
<feature type="transmembrane region" description="Helical" evidence="13">
    <location>
        <begin position="379"/>
        <end position="405"/>
    </location>
</feature>
<dbReference type="InterPro" id="IPR018113">
    <property type="entry name" value="PTrfase_EIIB_Cys"/>
</dbReference>